<keyword evidence="1" id="KW-1133">Transmembrane helix</keyword>
<proteinExistence type="predicted"/>
<keyword evidence="1" id="KW-0812">Transmembrane</keyword>
<evidence type="ECO:0000313" key="2">
    <source>
        <dbReference type="EMBL" id="MCP1170776.1"/>
    </source>
</evidence>
<dbReference type="EMBL" id="JAMYWC010000001">
    <property type="protein sequence ID" value="MCP1170776.1"/>
    <property type="molecule type" value="Genomic_DNA"/>
</dbReference>
<protein>
    <submittedName>
        <fullName evidence="2">Uncharacterized protein</fullName>
    </submittedName>
</protein>
<organism evidence="2 3">
    <name type="scientific">Ralstonia chuxiongensis</name>
    <dbReference type="NCBI Taxonomy" id="2957504"/>
    <lineage>
        <taxon>Bacteria</taxon>
        <taxon>Pseudomonadati</taxon>
        <taxon>Pseudomonadota</taxon>
        <taxon>Betaproteobacteria</taxon>
        <taxon>Burkholderiales</taxon>
        <taxon>Burkholderiaceae</taxon>
        <taxon>Ralstonia</taxon>
    </lineage>
</organism>
<comment type="caution">
    <text evidence="2">The sequence shown here is derived from an EMBL/GenBank/DDBJ whole genome shotgun (WGS) entry which is preliminary data.</text>
</comment>
<name>A0AA42BF50_9RALS</name>
<reference evidence="3" key="1">
    <citation type="journal article" date="2023" name="Front. Microbiol.">
        <title>Ralstonia chuxiongensis sp. nov., Ralstonia mojiangensis sp. nov., and Ralstonia soli sp. nov., isolated from tobacco fields, are three novel species in the family Burkholderiaceae.</title>
        <authorList>
            <person name="Lu C.H."/>
            <person name="Zhang Y.Y."/>
            <person name="Jiang N."/>
            <person name="Chen W."/>
            <person name="Shao X."/>
            <person name="Zhao Z.M."/>
            <person name="Lu W.L."/>
            <person name="Hu X."/>
            <person name="Xi Y.X."/>
            <person name="Zou S.Y."/>
            <person name="Wei Q.J."/>
            <person name="Lin Z.L."/>
            <person name="Gong L."/>
            <person name="Gai X.T."/>
            <person name="Zhang L.Q."/>
            <person name="Li J.Y."/>
            <person name="Jin Y."/>
            <person name="Xia Z.Y."/>
        </authorList>
    </citation>
    <scope>NUCLEOTIDE SEQUENCE [LARGE SCALE GENOMIC DNA]</scope>
    <source>
        <strain evidence="3">21YRMH01-3</strain>
    </source>
</reference>
<accession>A0AA42BF50</accession>
<dbReference type="AlphaFoldDB" id="A0AA42BF50"/>
<keyword evidence="3" id="KW-1185">Reference proteome</keyword>
<gene>
    <name evidence="2" type="ORF">NKG59_00330</name>
</gene>
<dbReference type="RefSeq" id="WP_253534237.1">
    <property type="nucleotide sequence ID" value="NZ_JAMYWC010000001.1"/>
</dbReference>
<evidence type="ECO:0000256" key="1">
    <source>
        <dbReference type="SAM" id="Phobius"/>
    </source>
</evidence>
<keyword evidence="1" id="KW-0472">Membrane</keyword>
<dbReference type="Proteomes" id="UP001162793">
    <property type="component" value="Unassembled WGS sequence"/>
</dbReference>
<feature type="transmembrane region" description="Helical" evidence="1">
    <location>
        <begin position="27"/>
        <end position="52"/>
    </location>
</feature>
<sequence>MFWLLYLTLPVYAGAHAASHVAPKHGFLAGLGVLIAVMIAVLVPQTAFLLWLSAVVDRRRKANPEKGPARATVETANVPMPEKTGARARFRQLIVYGEENGRHAATRLVYDLLLRMVAEHQVVEQGHGETDTSMVSARELADDLAELQPDDVLVVFRSHDNAWVGFRCGNDSFRFRHRAVGKVICTIIYPARGGGGYDITFEFRALRNDRSSAARGQIAQYELPFANEARHVSALTSAFGEIADMLDAKFVCQQYADV</sequence>
<evidence type="ECO:0000313" key="3">
    <source>
        <dbReference type="Proteomes" id="UP001162793"/>
    </source>
</evidence>